<keyword evidence="2" id="KW-0150">Chloroplast</keyword>
<feature type="transmembrane region" description="Helical" evidence="1">
    <location>
        <begin position="12"/>
        <end position="29"/>
    </location>
</feature>
<keyword evidence="1" id="KW-1133">Transmembrane helix</keyword>
<protein>
    <submittedName>
        <fullName evidence="2">Uncharacterized protein</fullName>
    </submittedName>
</protein>
<dbReference type="GeneID" id="37278324"/>
<geneLocation type="chloroplast" evidence="2"/>
<dbReference type="AlphaFoldDB" id="A0A2P1MBI3"/>
<sequence length="72" mass="8769">MGLVCRYFQMFLYYPSFFLLLYLYVVFVIPSRSIMFRKDYWFYIKTYFGRADVGEIFRNAMNKWDGGGGNER</sequence>
<reference evidence="2" key="1">
    <citation type="journal article" date="2018" name="Am. J. Bot.">
        <title>A novel chloroplast gene reported for flagellate plants.</title>
        <authorList>
            <person name="Song M."/>
            <person name="Kuo L.-Y."/>
            <person name="Huiet L."/>
            <person name="Pryer K.M."/>
            <person name="Rothfels C.J."/>
            <person name="Li F.-W."/>
        </authorList>
    </citation>
    <scope>NUCLEOTIDE SEQUENCE</scope>
</reference>
<dbReference type="EMBL" id="MG432483">
    <property type="protein sequence ID" value="AVP32750.1"/>
    <property type="molecule type" value="Genomic_DNA"/>
</dbReference>
<organism evidence="2">
    <name type="scientific">Adiantum shastense</name>
    <dbReference type="NCBI Taxonomy" id="2052490"/>
    <lineage>
        <taxon>Eukaryota</taxon>
        <taxon>Viridiplantae</taxon>
        <taxon>Streptophyta</taxon>
        <taxon>Embryophyta</taxon>
        <taxon>Tracheophyta</taxon>
        <taxon>Polypodiopsida</taxon>
        <taxon>Polypodiidae</taxon>
        <taxon>Polypodiales</taxon>
        <taxon>Pteridineae</taxon>
        <taxon>Pteridaceae</taxon>
        <taxon>Vittarioideae</taxon>
        <taxon>Adiantum</taxon>
    </lineage>
</organism>
<keyword evidence="2" id="KW-0934">Plastid</keyword>
<keyword evidence="1" id="KW-0812">Transmembrane</keyword>
<gene>
    <name evidence="2" type="primary">ycf94</name>
</gene>
<name>A0A2P1MBI3_9MONI</name>
<evidence type="ECO:0000313" key="2">
    <source>
        <dbReference type="EMBL" id="AVP32750.1"/>
    </source>
</evidence>
<keyword evidence="1" id="KW-0472">Membrane</keyword>
<evidence type="ECO:0000256" key="1">
    <source>
        <dbReference type="SAM" id="Phobius"/>
    </source>
</evidence>
<proteinExistence type="predicted"/>
<accession>A0A2P1MBI3</accession>
<dbReference type="RefSeq" id="YP_009478175.1">
    <property type="nucleotide sequence ID" value="NC_037478.1"/>
</dbReference>